<dbReference type="Proteomes" id="UP000253529">
    <property type="component" value="Unassembled WGS sequence"/>
</dbReference>
<name>A0A366FR76_9HYPH</name>
<dbReference type="Gene3D" id="1.20.120.1760">
    <property type="match status" value="1"/>
</dbReference>
<proteinExistence type="predicted"/>
<keyword evidence="1" id="KW-0472">Membrane</keyword>
<evidence type="ECO:0000256" key="1">
    <source>
        <dbReference type="SAM" id="Phobius"/>
    </source>
</evidence>
<sequence length="255" mass="28132">MTFKRSYYDTRIHNSMLSGPERRLLNWTVENLPEWVTPNMMTSLGVFGGAVVFFACVSANYNLKFAYVAILGLLLNWFGDSLDGSLARMRGLARPAYGFYLDQFADVASHFLLLFGLGLSPFMHLSPALMALLGSMLLMFYDLLQLPFSRTHQLAYFGWGPTELRIVIAAGFVFESGMGIHSVTSPFGTLTLFDLVGMIVFVVAVASVARAFLIDSPRFAALERRKQVSRPARPDLVTLRAAGEPAPANRTTVGS</sequence>
<dbReference type="EMBL" id="QNRK01000003">
    <property type="protein sequence ID" value="RBP17162.1"/>
    <property type="molecule type" value="Genomic_DNA"/>
</dbReference>
<protein>
    <submittedName>
        <fullName evidence="2">Phosphatidylglycerophosphate synthase</fullName>
    </submittedName>
</protein>
<keyword evidence="1" id="KW-1133">Transmembrane helix</keyword>
<reference evidence="2 3" key="1">
    <citation type="submission" date="2018-06" db="EMBL/GenBank/DDBJ databases">
        <title>Genomic Encyclopedia of Type Strains, Phase IV (KMG-IV): sequencing the most valuable type-strain genomes for metagenomic binning, comparative biology and taxonomic classification.</title>
        <authorList>
            <person name="Goeker M."/>
        </authorList>
    </citation>
    <scope>NUCLEOTIDE SEQUENCE [LARGE SCALE GENOMIC DNA]</scope>
    <source>
        <strain evidence="2 3">DSM 24875</strain>
    </source>
</reference>
<keyword evidence="3" id="KW-1185">Reference proteome</keyword>
<organism evidence="2 3">
    <name type="scientific">Roseiarcus fermentans</name>
    <dbReference type="NCBI Taxonomy" id="1473586"/>
    <lineage>
        <taxon>Bacteria</taxon>
        <taxon>Pseudomonadati</taxon>
        <taxon>Pseudomonadota</taxon>
        <taxon>Alphaproteobacteria</taxon>
        <taxon>Hyphomicrobiales</taxon>
        <taxon>Roseiarcaceae</taxon>
        <taxon>Roseiarcus</taxon>
    </lineage>
</organism>
<dbReference type="InterPro" id="IPR043130">
    <property type="entry name" value="CDP-OH_PTrfase_TM_dom"/>
</dbReference>
<dbReference type="AlphaFoldDB" id="A0A366FR76"/>
<evidence type="ECO:0000313" key="3">
    <source>
        <dbReference type="Proteomes" id="UP000253529"/>
    </source>
</evidence>
<gene>
    <name evidence="2" type="ORF">DFR50_10347</name>
</gene>
<comment type="caution">
    <text evidence="2">The sequence shown here is derived from an EMBL/GenBank/DDBJ whole genome shotgun (WGS) entry which is preliminary data.</text>
</comment>
<feature type="transmembrane region" description="Helical" evidence="1">
    <location>
        <begin position="195"/>
        <end position="214"/>
    </location>
</feature>
<dbReference type="GO" id="GO:0008654">
    <property type="term" value="P:phospholipid biosynthetic process"/>
    <property type="evidence" value="ECO:0007669"/>
    <property type="project" value="InterPro"/>
</dbReference>
<dbReference type="Pfam" id="PF01066">
    <property type="entry name" value="CDP-OH_P_transf"/>
    <property type="match status" value="1"/>
</dbReference>
<dbReference type="RefSeq" id="WP_170153034.1">
    <property type="nucleotide sequence ID" value="NZ_QNRK01000003.1"/>
</dbReference>
<accession>A0A366FR76</accession>
<feature type="transmembrane region" description="Helical" evidence="1">
    <location>
        <begin position="41"/>
        <end position="61"/>
    </location>
</feature>
<dbReference type="GO" id="GO:0016780">
    <property type="term" value="F:phosphotransferase activity, for other substituted phosphate groups"/>
    <property type="evidence" value="ECO:0007669"/>
    <property type="project" value="InterPro"/>
</dbReference>
<evidence type="ECO:0000313" key="2">
    <source>
        <dbReference type="EMBL" id="RBP17162.1"/>
    </source>
</evidence>
<dbReference type="GO" id="GO:0016020">
    <property type="term" value="C:membrane"/>
    <property type="evidence" value="ECO:0007669"/>
    <property type="project" value="InterPro"/>
</dbReference>
<keyword evidence="1" id="KW-0812">Transmembrane</keyword>
<dbReference type="InterPro" id="IPR000462">
    <property type="entry name" value="CDP-OH_P_trans"/>
</dbReference>